<dbReference type="InterPro" id="IPR000070">
    <property type="entry name" value="Pectinesterase_cat"/>
</dbReference>
<dbReference type="Gene3D" id="2.160.20.10">
    <property type="entry name" value="Single-stranded right-handed beta-helix, Pectin lyase-like"/>
    <property type="match status" value="1"/>
</dbReference>
<accession>A0A9D4X409</accession>
<comment type="pathway">
    <text evidence="2">Glycan metabolism; pectin degradation; 2-dehydro-3-deoxy-D-gluconate from pectin: step 1/5.</text>
</comment>
<dbReference type="GO" id="GO:0030599">
    <property type="term" value="F:pectinesterase activity"/>
    <property type="evidence" value="ECO:0007669"/>
    <property type="project" value="InterPro"/>
</dbReference>
<organism evidence="8 9">
    <name type="scientific">Pisum sativum</name>
    <name type="common">Garden pea</name>
    <name type="synonym">Lathyrus oleraceus</name>
    <dbReference type="NCBI Taxonomy" id="3888"/>
    <lineage>
        <taxon>Eukaryota</taxon>
        <taxon>Viridiplantae</taxon>
        <taxon>Streptophyta</taxon>
        <taxon>Embryophyta</taxon>
        <taxon>Tracheophyta</taxon>
        <taxon>Spermatophyta</taxon>
        <taxon>Magnoliopsida</taxon>
        <taxon>eudicotyledons</taxon>
        <taxon>Gunneridae</taxon>
        <taxon>Pentapetalae</taxon>
        <taxon>rosids</taxon>
        <taxon>fabids</taxon>
        <taxon>Fabales</taxon>
        <taxon>Fabaceae</taxon>
        <taxon>Papilionoideae</taxon>
        <taxon>50 kb inversion clade</taxon>
        <taxon>NPAAA clade</taxon>
        <taxon>Hologalegina</taxon>
        <taxon>IRL clade</taxon>
        <taxon>Fabeae</taxon>
        <taxon>Lathyrus</taxon>
    </lineage>
</organism>
<feature type="region of interest" description="Disordered" evidence="6">
    <location>
        <begin position="113"/>
        <end position="144"/>
    </location>
</feature>
<comment type="subcellular location">
    <subcellularLocation>
        <location evidence="1">Secreted</location>
        <location evidence="1">Cell wall</location>
    </subcellularLocation>
</comment>
<keyword evidence="3" id="KW-0964">Secreted</keyword>
<evidence type="ECO:0000256" key="5">
    <source>
        <dbReference type="ARBA" id="ARBA00023085"/>
    </source>
</evidence>
<dbReference type="AlphaFoldDB" id="A0A9D4X409"/>
<dbReference type="SUPFAM" id="SSF51126">
    <property type="entry name" value="Pectin lyase-like"/>
    <property type="match status" value="1"/>
</dbReference>
<dbReference type="Gramene" id="Psat05G0842600-T1">
    <property type="protein sequence ID" value="KAI5414284.1"/>
    <property type="gene ID" value="KIW84_058426"/>
</dbReference>
<evidence type="ECO:0000313" key="9">
    <source>
        <dbReference type="Proteomes" id="UP001058974"/>
    </source>
</evidence>
<feature type="domain" description="Pectinesterase catalytic" evidence="7">
    <location>
        <begin position="10"/>
        <end position="74"/>
    </location>
</feature>
<keyword evidence="9" id="KW-1185">Reference proteome</keyword>
<reference evidence="8 9" key="1">
    <citation type="journal article" date="2022" name="Nat. Genet.">
        <title>Improved pea reference genome and pan-genome highlight genomic features and evolutionary characteristics.</title>
        <authorList>
            <person name="Yang T."/>
            <person name="Liu R."/>
            <person name="Luo Y."/>
            <person name="Hu S."/>
            <person name="Wang D."/>
            <person name="Wang C."/>
            <person name="Pandey M.K."/>
            <person name="Ge S."/>
            <person name="Xu Q."/>
            <person name="Li N."/>
            <person name="Li G."/>
            <person name="Huang Y."/>
            <person name="Saxena R.K."/>
            <person name="Ji Y."/>
            <person name="Li M."/>
            <person name="Yan X."/>
            <person name="He Y."/>
            <person name="Liu Y."/>
            <person name="Wang X."/>
            <person name="Xiang C."/>
            <person name="Varshney R.K."/>
            <person name="Ding H."/>
            <person name="Gao S."/>
            <person name="Zong X."/>
        </authorList>
    </citation>
    <scope>NUCLEOTIDE SEQUENCE [LARGE SCALE GENOMIC DNA]</scope>
    <source>
        <strain evidence="8 9">cv. Zhongwan 6</strain>
    </source>
</reference>
<evidence type="ECO:0000313" key="8">
    <source>
        <dbReference type="EMBL" id="KAI5414284.1"/>
    </source>
</evidence>
<evidence type="ECO:0000256" key="1">
    <source>
        <dbReference type="ARBA" id="ARBA00004191"/>
    </source>
</evidence>
<evidence type="ECO:0000256" key="6">
    <source>
        <dbReference type="SAM" id="MobiDB-lite"/>
    </source>
</evidence>
<name>A0A9D4X409_PEA</name>
<dbReference type="GO" id="GO:0042545">
    <property type="term" value="P:cell wall modification"/>
    <property type="evidence" value="ECO:0007669"/>
    <property type="project" value="InterPro"/>
</dbReference>
<keyword evidence="5" id="KW-0063">Aspartyl esterase</keyword>
<dbReference type="InterPro" id="IPR011050">
    <property type="entry name" value="Pectin_lyase_fold/virulence"/>
</dbReference>
<evidence type="ECO:0000256" key="2">
    <source>
        <dbReference type="ARBA" id="ARBA00005184"/>
    </source>
</evidence>
<dbReference type="Proteomes" id="UP001058974">
    <property type="component" value="Chromosome 5"/>
</dbReference>
<keyword evidence="4" id="KW-0378">Hydrolase</keyword>
<dbReference type="EMBL" id="JAMSHJ010000005">
    <property type="protein sequence ID" value="KAI5414284.1"/>
    <property type="molecule type" value="Genomic_DNA"/>
</dbReference>
<keyword evidence="3" id="KW-0134">Cell wall</keyword>
<evidence type="ECO:0000256" key="3">
    <source>
        <dbReference type="ARBA" id="ARBA00022512"/>
    </source>
</evidence>
<sequence>MIYACYRRIVTFTAQSRESPYEKTCFTFQQCSFTLSLEDEDKKFEVRATLGHPLRNYWTATILQCYISSCVDPRDGRVDWPGVRVLGNHNQALVFTASYFLDANSWILTSGVSYDRDGESRTTPKNGAAAGNGEDGESRKTPRNGFAAGNGECGVVPEGEDYVGCCFGFSSGPKGVAAGNGGGNGEGVASGNGEGVAIGNGEGNDEGVIVGNGEGVVDPKEEEDCLWCYCWKW</sequence>
<dbReference type="Pfam" id="PF01095">
    <property type="entry name" value="Pectinesterase"/>
    <property type="match status" value="1"/>
</dbReference>
<comment type="caution">
    <text evidence="8">The sequence shown here is derived from an EMBL/GenBank/DDBJ whole genome shotgun (WGS) entry which is preliminary data.</text>
</comment>
<protein>
    <recommendedName>
        <fullName evidence="7">Pectinesterase catalytic domain-containing protein</fullName>
    </recommendedName>
</protein>
<proteinExistence type="predicted"/>
<gene>
    <name evidence="8" type="ORF">KIW84_058426</name>
</gene>
<dbReference type="InterPro" id="IPR012334">
    <property type="entry name" value="Pectin_lyas_fold"/>
</dbReference>
<evidence type="ECO:0000256" key="4">
    <source>
        <dbReference type="ARBA" id="ARBA00022801"/>
    </source>
</evidence>
<evidence type="ECO:0000259" key="7">
    <source>
        <dbReference type="Pfam" id="PF01095"/>
    </source>
</evidence>